<gene>
    <name evidence="13" type="ORF">BQ4739_LOCUS15573</name>
    <name evidence="12" type="ORF">BQ4739_LOCUS6406</name>
</gene>
<dbReference type="PANTHER" id="PTHR12734">
    <property type="entry name" value="METHYLTRANSFERASE-RELATED"/>
    <property type="match status" value="1"/>
</dbReference>
<evidence type="ECO:0000256" key="5">
    <source>
        <dbReference type="ARBA" id="ARBA00022603"/>
    </source>
</evidence>
<proteinExistence type="inferred from homology"/>
<name>A0A383VM36_TETOB</name>
<evidence type="ECO:0000259" key="11">
    <source>
        <dbReference type="Pfam" id="PF12589"/>
    </source>
</evidence>
<feature type="compositionally biased region" description="Acidic residues" evidence="9">
    <location>
        <begin position="220"/>
        <end position="233"/>
    </location>
</feature>
<dbReference type="InterPro" id="IPR029063">
    <property type="entry name" value="SAM-dependent_MTases_sf"/>
</dbReference>
<accession>A0A383VM36</accession>
<comment type="similarity">
    <text evidence="3">Belongs to the class I-like SAM-binding methyltransferase superfamily. BUD23/WBSCR22 family.</text>
</comment>
<keyword evidence="14" id="KW-1185">Reference proteome</keyword>
<dbReference type="GO" id="GO:0005737">
    <property type="term" value="C:cytoplasm"/>
    <property type="evidence" value="ECO:0007669"/>
    <property type="project" value="UniProtKB-SubCell"/>
</dbReference>
<evidence type="ECO:0000256" key="4">
    <source>
        <dbReference type="ARBA" id="ARBA00022490"/>
    </source>
</evidence>
<dbReference type="InterPro" id="IPR039769">
    <property type="entry name" value="Bud23-like"/>
</dbReference>
<evidence type="ECO:0000256" key="2">
    <source>
        <dbReference type="ARBA" id="ARBA00004496"/>
    </source>
</evidence>
<feature type="domain" description="18S rRNA (guanine(1575)-N(7))-methyltransferase Bud23 C-terminal" evidence="11">
    <location>
        <begin position="204"/>
        <end position="296"/>
    </location>
</feature>
<comment type="subcellular location">
    <subcellularLocation>
        <location evidence="2">Cytoplasm</location>
    </subcellularLocation>
    <subcellularLocation>
        <location evidence="1">Nucleus</location>
    </subcellularLocation>
</comment>
<sequence>MGKSERPEHTAPPDIFYNEDEARKYTSNTRMIAIQEKLTQRALELLALPLDGTPRLLLDIGCGSGLSGEALTEAGHAWLGLDISEAMLDVAVEREVEGDVLLGDMGQGVPLRQGVFDGAISISAVQWLCNADRSSHEPRKRLKAFFESLYRCLARGARAVLQVYPENAMQAEMMVAAAMKVGFSGGLVVDYPHSTRAKKFFLVLMVGPSSYAPQAKGLDGADEPMSEDEDVDMGEGGQVRNEGRQRKRHGKPKGSSKSGAQLKSKSWVLKKKAQMRGKGYTAIPVDTKYTARKRKKGF</sequence>
<dbReference type="STRING" id="3088.A0A383VM36"/>
<evidence type="ECO:0000256" key="3">
    <source>
        <dbReference type="ARBA" id="ARBA00005547"/>
    </source>
</evidence>
<feature type="compositionally biased region" description="Polar residues" evidence="9">
    <location>
        <begin position="255"/>
        <end position="264"/>
    </location>
</feature>
<evidence type="ECO:0000256" key="6">
    <source>
        <dbReference type="ARBA" id="ARBA00022679"/>
    </source>
</evidence>
<feature type="compositionally biased region" description="Basic residues" evidence="9">
    <location>
        <begin position="245"/>
        <end position="254"/>
    </location>
</feature>
<evidence type="ECO:0008006" key="15">
    <source>
        <dbReference type="Google" id="ProtNLM"/>
    </source>
</evidence>
<dbReference type="Gene3D" id="3.40.50.150">
    <property type="entry name" value="Vaccinia Virus protein VP39"/>
    <property type="match status" value="1"/>
</dbReference>
<evidence type="ECO:0000256" key="7">
    <source>
        <dbReference type="ARBA" id="ARBA00022691"/>
    </source>
</evidence>
<feature type="domain" description="Methyltransferase type 11" evidence="10">
    <location>
        <begin position="58"/>
        <end position="160"/>
    </location>
</feature>
<dbReference type="GO" id="GO:0005730">
    <property type="term" value="C:nucleolus"/>
    <property type="evidence" value="ECO:0007669"/>
    <property type="project" value="TreeGrafter"/>
</dbReference>
<dbReference type="AlphaFoldDB" id="A0A383VM36"/>
<dbReference type="EMBL" id="FNXT01001228">
    <property type="protein sequence ID" value="SZX75286.1"/>
    <property type="molecule type" value="Genomic_DNA"/>
</dbReference>
<dbReference type="PANTHER" id="PTHR12734:SF0">
    <property type="entry name" value="18S RRNA (GUANINE-N(7))-METHYLTRANSFERASE-RELATED"/>
    <property type="match status" value="1"/>
</dbReference>
<reference evidence="12 14" key="1">
    <citation type="submission" date="2016-10" db="EMBL/GenBank/DDBJ databases">
        <authorList>
            <person name="Cai Z."/>
        </authorList>
    </citation>
    <scope>NUCLEOTIDE SEQUENCE [LARGE SCALE GENOMIC DNA]</scope>
</reference>
<dbReference type="Pfam" id="PF08241">
    <property type="entry name" value="Methyltransf_11"/>
    <property type="match status" value="1"/>
</dbReference>
<keyword evidence="7" id="KW-0949">S-adenosyl-L-methionine</keyword>
<dbReference type="GO" id="GO:0016435">
    <property type="term" value="F:rRNA (guanine) methyltransferase activity"/>
    <property type="evidence" value="ECO:0007669"/>
    <property type="project" value="InterPro"/>
</dbReference>
<feature type="region of interest" description="Disordered" evidence="9">
    <location>
        <begin position="215"/>
        <end position="276"/>
    </location>
</feature>
<dbReference type="EMBL" id="FNXT01000674">
    <property type="protein sequence ID" value="SZX65950.1"/>
    <property type="molecule type" value="Genomic_DNA"/>
</dbReference>
<keyword evidence="4" id="KW-0963">Cytoplasm</keyword>
<organism evidence="12 14">
    <name type="scientific">Tetradesmus obliquus</name>
    <name type="common">Green alga</name>
    <name type="synonym">Acutodesmus obliquus</name>
    <dbReference type="NCBI Taxonomy" id="3088"/>
    <lineage>
        <taxon>Eukaryota</taxon>
        <taxon>Viridiplantae</taxon>
        <taxon>Chlorophyta</taxon>
        <taxon>core chlorophytes</taxon>
        <taxon>Chlorophyceae</taxon>
        <taxon>CS clade</taxon>
        <taxon>Sphaeropleales</taxon>
        <taxon>Scenedesmaceae</taxon>
        <taxon>Tetradesmus</taxon>
    </lineage>
</organism>
<evidence type="ECO:0000313" key="12">
    <source>
        <dbReference type="EMBL" id="SZX65950.1"/>
    </source>
</evidence>
<evidence type="ECO:0000259" key="10">
    <source>
        <dbReference type="Pfam" id="PF08241"/>
    </source>
</evidence>
<evidence type="ECO:0000313" key="13">
    <source>
        <dbReference type="EMBL" id="SZX75286.1"/>
    </source>
</evidence>
<keyword evidence="8" id="KW-0539">Nucleus</keyword>
<dbReference type="InterPro" id="IPR013216">
    <property type="entry name" value="Methyltransf_11"/>
</dbReference>
<keyword evidence="5" id="KW-0489">Methyltransferase</keyword>
<evidence type="ECO:0000256" key="1">
    <source>
        <dbReference type="ARBA" id="ARBA00004123"/>
    </source>
</evidence>
<keyword evidence="6" id="KW-0808">Transferase</keyword>
<dbReference type="SUPFAM" id="SSF53335">
    <property type="entry name" value="S-adenosyl-L-methionine-dependent methyltransferases"/>
    <property type="match status" value="1"/>
</dbReference>
<dbReference type="CDD" id="cd02440">
    <property type="entry name" value="AdoMet_MTases"/>
    <property type="match status" value="1"/>
</dbReference>
<protein>
    <recommendedName>
        <fullName evidence="15">Methyltransferase type 11 domain-containing protein</fullName>
    </recommendedName>
</protein>
<evidence type="ECO:0000256" key="8">
    <source>
        <dbReference type="ARBA" id="ARBA00023242"/>
    </source>
</evidence>
<evidence type="ECO:0000256" key="9">
    <source>
        <dbReference type="SAM" id="MobiDB-lite"/>
    </source>
</evidence>
<dbReference type="FunFam" id="3.40.50.150:FF:000017">
    <property type="entry name" value="probable 18S rRNA (Guanine-N(7))-methyltransferase"/>
    <property type="match status" value="1"/>
</dbReference>
<evidence type="ECO:0000313" key="14">
    <source>
        <dbReference type="Proteomes" id="UP000256970"/>
    </source>
</evidence>
<dbReference type="GO" id="GO:0070476">
    <property type="term" value="P:rRNA (guanine-N7)-methylation"/>
    <property type="evidence" value="ECO:0007669"/>
    <property type="project" value="InterPro"/>
</dbReference>
<dbReference type="InterPro" id="IPR022238">
    <property type="entry name" value="Bud23_C"/>
</dbReference>
<dbReference type="Pfam" id="PF12589">
    <property type="entry name" value="WBS_methylT"/>
    <property type="match status" value="1"/>
</dbReference>
<dbReference type="Proteomes" id="UP000256970">
    <property type="component" value="Unassembled WGS sequence"/>
</dbReference>